<evidence type="ECO:0000259" key="2">
    <source>
        <dbReference type="Pfam" id="PF13717"/>
    </source>
</evidence>
<dbReference type="NCBIfam" id="TIGR02098">
    <property type="entry name" value="MJ0042_CXXC"/>
    <property type="match status" value="1"/>
</dbReference>
<feature type="compositionally biased region" description="Basic and acidic residues" evidence="1">
    <location>
        <begin position="176"/>
        <end position="186"/>
    </location>
</feature>
<organism evidence="4 5">
    <name type="scientific">Pseudooceanicola antarcticus</name>
    <dbReference type="NCBI Taxonomy" id="1247613"/>
    <lineage>
        <taxon>Bacteria</taxon>
        <taxon>Pseudomonadati</taxon>
        <taxon>Pseudomonadota</taxon>
        <taxon>Alphaproteobacteria</taxon>
        <taxon>Rhodobacterales</taxon>
        <taxon>Paracoccaceae</taxon>
        <taxon>Pseudooceanicola</taxon>
    </lineage>
</organism>
<evidence type="ECO:0000256" key="1">
    <source>
        <dbReference type="SAM" id="MobiDB-lite"/>
    </source>
</evidence>
<dbReference type="Proteomes" id="UP000231655">
    <property type="component" value="Unassembled WGS sequence"/>
</dbReference>
<gene>
    <name evidence="3" type="ORF">CVM39_09740</name>
    <name evidence="4" type="ORF">SAMN06297129_1421</name>
</gene>
<name>A0A285IMN4_9RHOB</name>
<evidence type="ECO:0000313" key="3">
    <source>
        <dbReference type="EMBL" id="PJE28743.1"/>
    </source>
</evidence>
<dbReference type="RefSeq" id="WP_097145165.1">
    <property type="nucleotide sequence ID" value="NZ_OBEA01000002.1"/>
</dbReference>
<evidence type="ECO:0000313" key="5">
    <source>
        <dbReference type="Proteomes" id="UP000231655"/>
    </source>
</evidence>
<evidence type="ECO:0000313" key="6">
    <source>
        <dbReference type="Proteomes" id="UP000231702"/>
    </source>
</evidence>
<proteinExistence type="predicted"/>
<evidence type="ECO:0000313" key="4">
    <source>
        <dbReference type="EMBL" id="SNY48366.1"/>
    </source>
</evidence>
<reference evidence="4 5" key="1">
    <citation type="submission" date="2017-09" db="EMBL/GenBank/DDBJ databases">
        <authorList>
            <person name="Ehlers B."/>
            <person name="Leendertz F.H."/>
        </authorList>
    </citation>
    <scope>NUCLEOTIDE SEQUENCE [LARGE SCALE GENOMIC DNA]</scope>
    <source>
        <strain evidence="4 5">CGMCC 1.12662</strain>
    </source>
</reference>
<dbReference type="InterPro" id="IPR011723">
    <property type="entry name" value="Znf/thioredoxin_put"/>
</dbReference>
<dbReference type="OrthoDB" id="7159357at2"/>
<dbReference type="AlphaFoldDB" id="A0A285IMN4"/>
<dbReference type="EMBL" id="PGTD01000016">
    <property type="protein sequence ID" value="PJE28743.1"/>
    <property type="molecule type" value="Genomic_DNA"/>
</dbReference>
<protein>
    <submittedName>
        <fullName evidence="4">MJ0042 family finger-like domain-containing protein</fullName>
    </submittedName>
    <submittedName>
        <fullName evidence="3">Thioredoxin</fullName>
    </submittedName>
</protein>
<dbReference type="Pfam" id="PF13717">
    <property type="entry name" value="Zn_ribbon_4"/>
    <property type="match status" value="1"/>
</dbReference>
<feature type="domain" description="Zinc finger/thioredoxin putative" evidence="2">
    <location>
        <begin position="1"/>
        <end position="36"/>
    </location>
</feature>
<feature type="compositionally biased region" description="Basic and acidic residues" evidence="1">
    <location>
        <begin position="132"/>
        <end position="160"/>
    </location>
</feature>
<accession>A0A285IMN4</accession>
<feature type="compositionally biased region" description="Pro residues" evidence="1">
    <location>
        <begin position="59"/>
        <end position="71"/>
    </location>
</feature>
<reference evidence="3 6" key="2">
    <citation type="journal article" date="2018" name="Int. J. Syst. Evol. Microbiol.">
        <title>Pseudooceanicola lipolyticus sp. nov., a marine alphaproteobacterium, reclassification of Oceanicola flagellatus as Pseudooceanicola flagellatus comb. nov. and emended description of the genus Pseudooceanicola.</title>
        <authorList>
            <person name="Huang M.-M."/>
            <person name="Guo L.-L."/>
            <person name="Wu Y.-H."/>
            <person name="Lai Q.-L."/>
            <person name="Shao Z.-Z."/>
            <person name="Wang C.-S."/>
            <person name="Wu M."/>
            <person name="Xu X.-W."/>
        </authorList>
    </citation>
    <scope>NUCLEOTIDE SEQUENCE [LARGE SCALE GENOMIC DNA]</scope>
    <source>
        <strain evidence="3 6">Ar-45</strain>
    </source>
</reference>
<dbReference type="Proteomes" id="UP000231702">
    <property type="component" value="Unassembled WGS sequence"/>
</dbReference>
<keyword evidence="6" id="KW-1185">Reference proteome</keyword>
<sequence>MRLTCPNCGAQYEVPDAVIPQAGRDVQCSNCGDTWFQAHPGAEEASGAARVTPRRPPRAPETPPRTEPETPPATEAASEEPDLSVLADEFAEPPAFEVPEAAETQATSAEESFDDPDDGEDDAPATAAPAPRRRELDPSIRDVLRQEAEHEARVRARESGALESQPELGLADPESESDRREREARARMARLRGGATAPAEDGGQTSRRDLLPDIEEINSSLRSRGHKVEEEDVFEAPDPVARRSFRRGFTLPIFLGAISVLLYLNAPRIAERFPQAEPAMRSYVGTVDEGRVWLDVNVRRLIVWIEEKTGSEA</sequence>
<feature type="compositionally biased region" description="Acidic residues" evidence="1">
    <location>
        <begin position="111"/>
        <end position="123"/>
    </location>
</feature>
<feature type="compositionally biased region" description="Low complexity" evidence="1">
    <location>
        <begin position="92"/>
        <end position="110"/>
    </location>
</feature>
<dbReference type="EMBL" id="OBEA01000002">
    <property type="protein sequence ID" value="SNY48366.1"/>
    <property type="molecule type" value="Genomic_DNA"/>
</dbReference>
<feature type="region of interest" description="Disordered" evidence="1">
    <location>
        <begin position="42"/>
        <end position="211"/>
    </location>
</feature>